<feature type="non-terminal residue" evidence="3">
    <location>
        <position position="114"/>
    </location>
</feature>
<feature type="compositionally biased region" description="Polar residues" evidence="1">
    <location>
        <begin position="49"/>
        <end position="61"/>
    </location>
</feature>
<keyword evidence="4" id="KW-1185">Reference proteome</keyword>
<protein>
    <submittedName>
        <fullName evidence="3">Gag-pol polyprotein</fullName>
    </submittedName>
</protein>
<evidence type="ECO:0000313" key="4">
    <source>
        <dbReference type="Proteomes" id="UP000265520"/>
    </source>
</evidence>
<feature type="domain" description="Retroviral polymerase SH3-like" evidence="2">
    <location>
        <begin position="1"/>
        <end position="49"/>
    </location>
</feature>
<accession>A0A392R425</accession>
<evidence type="ECO:0000256" key="1">
    <source>
        <dbReference type="SAM" id="MobiDB-lite"/>
    </source>
</evidence>
<dbReference type="InterPro" id="IPR057670">
    <property type="entry name" value="SH3_retrovirus"/>
</dbReference>
<evidence type="ECO:0000259" key="2">
    <source>
        <dbReference type="Pfam" id="PF25597"/>
    </source>
</evidence>
<feature type="compositionally biased region" description="Basic and acidic residues" evidence="1">
    <location>
        <begin position="66"/>
        <end position="79"/>
    </location>
</feature>
<dbReference type="AlphaFoldDB" id="A0A392R425"/>
<dbReference type="Pfam" id="PF25597">
    <property type="entry name" value="SH3_retrovirus"/>
    <property type="match status" value="1"/>
</dbReference>
<sequence length="114" mass="12928">MDPKSDESLFMGYSQNSRTYRVFNSRTKTMTESINVVIDDSASEKATNEETNVIASDQPLDTSLDFDSKHEESNFEKDNVPTNKGHSVRVQKNHPKEFIIGDPDQGITTRRSNE</sequence>
<name>A0A392R425_9FABA</name>
<organism evidence="3 4">
    <name type="scientific">Trifolium medium</name>
    <dbReference type="NCBI Taxonomy" id="97028"/>
    <lineage>
        <taxon>Eukaryota</taxon>
        <taxon>Viridiplantae</taxon>
        <taxon>Streptophyta</taxon>
        <taxon>Embryophyta</taxon>
        <taxon>Tracheophyta</taxon>
        <taxon>Spermatophyta</taxon>
        <taxon>Magnoliopsida</taxon>
        <taxon>eudicotyledons</taxon>
        <taxon>Gunneridae</taxon>
        <taxon>Pentapetalae</taxon>
        <taxon>rosids</taxon>
        <taxon>fabids</taxon>
        <taxon>Fabales</taxon>
        <taxon>Fabaceae</taxon>
        <taxon>Papilionoideae</taxon>
        <taxon>50 kb inversion clade</taxon>
        <taxon>NPAAA clade</taxon>
        <taxon>Hologalegina</taxon>
        <taxon>IRL clade</taxon>
        <taxon>Trifolieae</taxon>
        <taxon>Trifolium</taxon>
    </lineage>
</organism>
<feature type="region of interest" description="Disordered" evidence="1">
    <location>
        <begin position="41"/>
        <end position="114"/>
    </location>
</feature>
<reference evidence="3 4" key="1">
    <citation type="journal article" date="2018" name="Front. Plant Sci.">
        <title>Red Clover (Trifolium pratense) and Zigzag Clover (T. medium) - A Picture of Genomic Similarities and Differences.</title>
        <authorList>
            <person name="Dluhosova J."/>
            <person name="Istvanek J."/>
            <person name="Nedelnik J."/>
            <person name="Repkova J."/>
        </authorList>
    </citation>
    <scope>NUCLEOTIDE SEQUENCE [LARGE SCALE GENOMIC DNA]</scope>
    <source>
        <strain evidence="4">cv. 10/8</strain>
        <tissue evidence="3">Leaf</tissue>
    </source>
</reference>
<dbReference type="Proteomes" id="UP000265520">
    <property type="component" value="Unassembled WGS sequence"/>
</dbReference>
<proteinExistence type="predicted"/>
<comment type="caution">
    <text evidence="3">The sequence shown here is derived from an EMBL/GenBank/DDBJ whole genome shotgun (WGS) entry which is preliminary data.</text>
</comment>
<evidence type="ECO:0000313" key="3">
    <source>
        <dbReference type="EMBL" id="MCI30987.1"/>
    </source>
</evidence>
<dbReference type="EMBL" id="LXQA010183790">
    <property type="protein sequence ID" value="MCI30987.1"/>
    <property type="molecule type" value="Genomic_DNA"/>
</dbReference>